<name>A0A5B9PLE7_9BACT</name>
<reference evidence="1 2" key="1">
    <citation type="submission" date="2019-08" db="EMBL/GenBank/DDBJ databases">
        <title>Deep-cultivation of Planctomycetes and their phenomic and genomic characterization uncovers novel biology.</title>
        <authorList>
            <person name="Wiegand S."/>
            <person name="Jogler M."/>
            <person name="Boedeker C."/>
            <person name="Pinto D."/>
            <person name="Vollmers J."/>
            <person name="Rivas-Marin E."/>
            <person name="Kohn T."/>
            <person name="Peeters S.H."/>
            <person name="Heuer A."/>
            <person name="Rast P."/>
            <person name="Oberbeckmann S."/>
            <person name="Bunk B."/>
            <person name="Jeske O."/>
            <person name="Meyerdierks A."/>
            <person name="Storesund J.E."/>
            <person name="Kallscheuer N."/>
            <person name="Luecker S."/>
            <person name="Lage O.M."/>
            <person name="Pohl T."/>
            <person name="Merkel B.J."/>
            <person name="Hornburger P."/>
            <person name="Mueller R.-W."/>
            <person name="Bruemmer F."/>
            <person name="Labrenz M."/>
            <person name="Spormann A.M."/>
            <person name="Op den Camp H."/>
            <person name="Overmann J."/>
            <person name="Amann R."/>
            <person name="Jetten M.S.M."/>
            <person name="Mascher T."/>
            <person name="Medema M.H."/>
            <person name="Devos D.P."/>
            <person name="Kaster A.-K."/>
            <person name="Ovreas L."/>
            <person name="Rohde M."/>
            <person name="Galperin M.Y."/>
            <person name="Jogler C."/>
        </authorList>
    </citation>
    <scope>NUCLEOTIDE SEQUENCE [LARGE SCALE GENOMIC DNA]</scope>
    <source>
        <strain evidence="1 2">FC18</strain>
    </source>
</reference>
<gene>
    <name evidence="1" type="ORF">MFFC18_34000</name>
</gene>
<dbReference type="Proteomes" id="UP000322214">
    <property type="component" value="Chromosome"/>
</dbReference>
<proteinExistence type="predicted"/>
<dbReference type="SUPFAM" id="SSF53756">
    <property type="entry name" value="UDP-Glycosyltransferase/glycogen phosphorylase"/>
    <property type="match status" value="1"/>
</dbReference>
<dbReference type="InterPro" id="IPR007833">
    <property type="entry name" value="Capsule_polysaccharide_synth"/>
</dbReference>
<dbReference type="STRING" id="980251.GCA_001642875_02674"/>
<evidence type="ECO:0000313" key="2">
    <source>
        <dbReference type="Proteomes" id="UP000322214"/>
    </source>
</evidence>
<dbReference type="OrthoDB" id="274536at2"/>
<protein>
    <submittedName>
        <fullName evidence="1">Capsule polysaccharide biosynthesis protein</fullName>
    </submittedName>
</protein>
<accession>A0A5B9PLE7</accession>
<evidence type="ECO:0000313" key="1">
    <source>
        <dbReference type="EMBL" id="QEG23501.1"/>
    </source>
</evidence>
<dbReference type="Gene3D" id="3.40.50.12580">
    <property type="match status" value="1"/>
</dbReference>
<keyword evidence="2" id="KW-1185">Reference proteome</keyword>
<dbReference type="GO" id="GO:0000271">
    <property type="term" value="P:polysaccharide biosynthetic process"/>
    <property type="evidence" value="ECO:0007669"/>
    <property type="project" value="InterPro"/>
</dbReference>
<dbReference type="InterPro" id="IPR043148">
    <property type="entry name" value="TagF_C"/>
</dbReference>
<dbReference type="Pfam" id="PF05159">
    <property type="entry name" value="Capsule_synth"/>
    <property type="match status" value="1"/>
</dbReference>
<dbReference type="GO" id="GO:0015774">
    <property type="term" value="P:polysaccharide transport"/>
    <property type="evidence" value="ECO:0007669"/>
    <property type="project" value="InterPro"/>
</dbReference>
<sequence>MKIAIISPYRTVAPHFEAELEIAQQHLDAGDEVVFLSCEGQLANCDFNVDRDPSICANCRGRREHGMELLDRNCATYQIDASNFIAIPQFESMQHLMDWKVENFDVGYAALSSLVSVVRDPEPDLEKHAALLNRFIESALATWQQTLEFIKQHRPDRIYVYNGRFAAMRAIFRASQKLGVACFLHERGCDLNHYDLLENHLPHDLVGIENVIRQLWDRADSDKRGAVGASWFEDRISKVERSWKSFTKEQQAGLLPENLEPAARNISIFCSSDDEFVAIGDAWKNELYPNQVEAIAAIAESMLQSAPETRLFLRVHPNLKDVDNARKRSMMALDYSNLTVIAPEASIDTYALLKASDQTVTFGSSVGMEAVFWDRPSVLLGPCLYQNLGGPIRSHSHQQTIELLCSDLQPASDKTGALMYGNWFQSRGIRYQYFEAKDLFEGTFKGQVVHDREAARAESRKYRGLMSLFR</sequence>
<dbReference type="RefSeq" id="WP_148618916.1">
    <property type="nucleotide sequence ID" value="NZ_CP042912.1"/>
</dbReference>
<dbReference type="KEGG" id="mff:MFFC18_34000"/>
<dbReference type="AlphaFoldDB" id="A0A5B9PLE7"/>
<organism evidence="1 2">
    <name type="scientific">Mariniblastus fucicola</name>
    <dbReference type="NCBI Taxonomy" id="980251"/>
    <lineage>
        <taxon>Bacteria</taxon>
        <taxon>Pseudomonadati</taxon>
        <taxon>Planctomycetota</taxon>
        <taxon>Planctomycetia</taxon>
        <taxon>Pirellulales</taxon>
        <taxon>Pirellulaceae</taxon>
        <taxon>Mariniblastus</taxon>
    </lineage>
</organism>
<dbReference type="EMBL" id="CP042912">
    <property type="protein sequence ID" value="QEG23501.1"/>
    <property type="molecule type" value="Genomic_DNA"/>
</dbReference>